<keyword evidence="9" id="KW-0963">Cytoplasm</keyword>
<proteinExistence type="inferred from homology"/>
<dbReference type="PANTHER" id="PTHR11561">
    <property type="entry name" value="PHOSPHOENOLPYRUVATE CARBOXYKINASE"/>
    <property type="match status" value="1"/>
</dbReference>
<feature type="active site" evidence="9">
    <location>
        <position position="275"/>
    </location>
</feature>
<feature type="binding site" evidence="9">
    <location>
        <position position="422"/>
    </location>
    <ligand>
        <name>GTP</name>
        <dbReference type="ChEBI" id="CHEBI:37565"/>
    </ligand>
</feature>
<dbReference type="Pfam" id="PF17297">
    <property type="entry name" value="PEPCK_N"/>
    <property type="match status" value="1"/>
</dbReference>
<evidence type="ECO:0000313" key="13">
    <source>
        <dbReference type="Proteomes" id="UP000802392"/>
    </source>
</evidence>
<reference evidence="12 13" key="1">
    <citation type="submission" date="2020-03" db="EMBL/GenBank/DDBJ databases">
        <title>Genomic Encyclopedia of Type Strains, Phase III (KMG-III): the genomes of soil and plant-associated and newly described type strains.</title>
        <authorList>
            <person name="Whitman W."/>
        </authorList>
    </citation>
    <scope>NUCLEOTIDE SEQUENCE [LARGE SCALE GENOMIC DNA]</scope>
    <source>
        <strain evidence="12 13">CECT 4207</strain>
    </source>
</reference>
<comment type="subunit">
    <text evidence="9">Monomer.</text>
</comment>
<keyword evidence="2 9" id="KW-0312">Gluconeogenesis</keyword>
<dbReference type="InterPro" id="IPR013035">
    <property type="entry name" value="PEP_carboxykinase_C"/>
</dbReference>
<evidence type="ECO:0000259" key="10">
    <source>
        <dbReference type="Pfam" id="PF00821"/>
    </source>
</evidence>
<keyword evidence="5 9" id="KW-0210">Decarboxylase</keyword>
<evidence type="ECO:0000256" key="2">
    <source>
        <dbReference type="ARBA" id="ARBA00022432"/>
    </source>
</evidence>
<sequence length="611" mass="66872">MGDLARLPLLEKAPTTHARLLAWVEEVAELTQPDRIHWVDGSEAENTRLTDELVEAGTLKRLNPETFPNSFAAFSDPADVARVEEQTFICSENERDAGFTNNWMAPAEMKQKLRGLFAGSMRGRTMYVIPFVMGHLDAEDPKFGVEITDSAYVVASMRIMARIGTDVLDRITQTDAFFVPALHSLGAPLEAGQEDVAWPCNPDKWIVHFPEERSIWSFGSGYGGNALLGKKCYALRIASVMARDEGWLAEHMLILKLTSPEQKTYYVSAAFPSACGKTNLALLDPTIEGWKVETLGDDITWMRFGKEGELRAVNPEAGLFGVAPGTGWGTNPNAMRAIAKGNSIFTNIALTDDGGVWWEGMTEDTPAHLTDWRGQSWTPDSDAPAAHPNSRFCTPIDQIDMLAEEYFSPEGVELSAILFGGRRKTTIPLVTEARNWSNGIFMGATLSSETTAAAAGAVGVVRRDPMAMLPFIGYDAGDYLNHWVNLSAKANSLGQNRLPKIFLVNWFRRTADGGFAWPGFGDNARVLKWAIERLEGKADAVETPIGFVPTGESIDLEGLDMTPADVEAAVRVDADEWATELASIEEWFANFGGSLPAALQSELDGLKTRLG</sequence>
<dbReference type="Gene3D" id="3.90.228.20">
    <property type="match status" value="1"/>
</dbReference>
<dbReference type="SUPFAM" id="SSF68923">
    <property type="entry name" value="PEP carboxykinase N-terminal domain"/>
    <property type="match status" value="1"/>
</dbReference>
<dbReference type="InterPro" id="IPR008209">
    <property type="entry name" value="PEP_carboxykinase_GTP"/>
</dbReference>
<comment type="subcellular location">
    <subcellularLocation>
        <location evidence="9">Cytoplasm</location>
    </subcellularLocation>
</comment>
<feature type="binding site" evidence="9">
    <location>
        <position position="391"/>
    </location>
    <ligand>
        <name>GTP</name>
        <dbReference type="ChEBI" id="CHEBI:37565"/>
    </ligand>
</feature>
<dbReference type="Proteomes" id="UP000802392">
    <property type="component" value="Unassembled WGS sequence"/>
</dbReference>
<feature type="binding site" evidence="9">
    <location>
        <begin position="274"/>
        <end position="279"/>
    </location>
    <ligand>
        <name>GTP</name>
        <dbReference type="ChEBI" id="CHEBI:37565"/>
    </ligand>
</feature>
<name>A0ABX0TFE8_9MICC</name>
<feature type="binding site" evidence="9">
    <location>
        <begin position="222"/>
        <end position="224"/>
    </location>
    <ligand>
        <name>substrate</name>
    </ligand>
</feature>
<evidence type="ECO:0000256" key="3">
    <source>
        <dbReference type="ARBA" id="ARBA00022723"/>
    </source>
</evidence>
<feature type="binding site" evidence="9">
    <location>
        <position position="82"/>
    </location>
    <ligand>
        <name>substrate</name>
    </ligand>
</feature>
<keyword evidence="7 9" id="KW-0464">Manganese</keyword>
<dbReference type="PANTHER" id="PTHR11561:SF0">
    <property type="entry name" value="PHOSPHOENOLPYRUVATE CARBOXYKINASE [GTP]-RELATED"/>
    <property type="match status" value="1"/>
</dbReference>
<dbReference type="EC" id="4.1.1.32" evidence="9"/>
<gene>
    <name evidence="9" type="primary">pckG</name>
    <name evidence="12" type="ORF">FHR86_001564</name>
</gene>
<dbReference type="InterPro" id="IPR008210">
    <property type="entry name" value="PEP_carboxykinase_N"/>
</dbReference>
<dbReference type="RefSeq" id="WP_167265021.1">
    <property type="nucleotide sequence ID" value="NZ_JAAOZD010000003.1"/>
</dbReference>
<dbReference type="Gene3D" id="3.40.449.10">
    <property type="entry name" value="Phosphoenolpyruvate Carboxykinase, domain 1"/>
    <property type="match status" value="1"/>
</dbReference>
<dbReference type="PROSITE" id="PS00505">
    <property type="entry name" value="PEPCK_GTP"/>
    <property type="match status" value="1"/>
</dbReference>
<dbReference type="CDD" id="cd00819">
    <property type="entry name" value="PEPCK_GTP"/>
    <property type="match status" value="1"/>
</dbReference>
<comment type="function">
    <text evidence="9">Catalyzes the conversion of oxaloacetate (OAA) to phosphoenolpyruvate (PEP), the rate-limiting step in the metabolic pathway that produces glucose from lactate and other precursors derived from the citric acid cycle.</text>
</comment>
<evidence type="ECO:0000259" key="11">
    <source>
        <dbReference type="Pfam" id="PF17297"/>
    </source>
</evidence>
<keyword evidence="4 9" id="KW-0547">Nucleotide-binding</keyword>
<dbReference type="SUPFAM" id="SSF53795">
    <property type="entry name" value="PEP carboxykinase-like"/>
    <property type="match status" value="1"/>
</dbReference>
<keyword evidence="6 9" id="KW-0342">GTP-binding</keyword>
<feature type="binding site" evidence="9">
    <location>
        <position position="298"/>
    </location>
    <ligand>
        <name>Mn(2+)</name>
        <dbReference type="ChEBI" id="CHEBI:29035"/>
    </ligand>
</feature>
<protein>
    <recommendedName>
        <fullName evidence="9">Phosphoenolpyruvate carboxykinase [GTP]</fullName>
        <shortName evidence="9">PEP carboxykinase</shortName>
        <shortName evidence="9">PEPCK</shortName>
        <ecNumber evidence="9">4.1.1.32</ecNumber>
    </recommendedName>
    <alternativeName>
        <fullName evidence="9">GTP-dependent phosphoenolpyruvate carboxykinase</fullName>
        <shortName evidence="9">GTP-PEPCK</shortName>
    </alternativeName>
</protein>
<evidence type="ECO:0000256" key="9">
    <source>
        <dbReference type="HAMAP-Rule" id="MF_00452"/>
    </source>
</evidence>
<feature type="domain" description="Phosphoenolpyruvate carboxykinase GTP-utilising N-terminal" evidence="11">
    <location>
        <begin position="23"/>
        <end position="243"/>
    </location>
</feature>
<feature type="binding site" evidence="9">
    <location>
        <position position="251"/>
    </location>
    <ligand>
        <name>Mn(2+)</name>
        <dbReference type="ChEBI" id="CHEBI:29035"/>
    </ligand>
</feature>
<dbReference type="InterPro" id="IPR035078">
    <property type="entry name" value="PEP_carboxykinase_GTP_N"/>
</dbReference>
<keyword evidence="8 9" id="KW-0456">Lyase</keyword>
<keyword evidence="3 9" id="KW-0479">Metal-binding</keyword>
<dbReference type="Gene3D" id="2.170.8.10">
    <property type="entry name" value="Phosphoenolpyruvate Carboxykinase, domain 2"/>
    <property type="match status" value="1"/>
</dbReference>
<evidence type="ECO:0000256" key="1">
    <source>
        <dbReference type="ARBA" id="ARBA00005796"/>
    </source>
</evidence>
<dbReference type="EMBL" id="JAAOZD010000003">
    <property type="protein sequence ID" value="NIJ01243.1"/>
    <property type="molecule type" value="Genomic_DNA"/>
</dbReference>
<dbReference type="Pfam" id="PF00821">
    <property type="entry name" value="PEPCK_GTP"/>
    <property type="match status" value="1"/>
</dbReference>
<evidence type="ECO:0000256" key="6">
    <source>
        <dbReference type="ARBA" id="ARBA00023134"/>
    </source>
</evidence>
<dbReference type="InterPro" id="IPR035077">
    <property type="entry name" value="PEP_carboxykinase_GTP_C"/>
</dbReference>
<comment type="pathway">
    <text evidence="9">Carbohydrate biosynthesis; gluconeogenesis.</text>
</comment>
<feature type="domain" description="Phosphoenolpyruvate carboxykinase C-terminal P-loop" evidence="10">
    <location>
        <begin position="247"/>
        <end position="609"/>
    </location>
</feature>
<dbReference type="GO" id="GO:0004613">
    <property type="term" value="F:phosphoenolpyruvate carboxykinase (GTP) activity"/>
    <property type="evidence" value="ECO:0007669"/>
    <property type="project" value="UniProtKB-EC"/>
</dbReference>
<feature type="binding site" evidence="9">
    <location>
        <begin position="389"/>
        <end position="391"/>
    </location>
    <ligand>
        <name>substrate</name>
    </ligand>
</feature>
<dbReference type="HAMAP" id="MF_00452">
    <property type="entry name" value="PEPCK_GTP"/>
    <property type="match status" value="1"/>
</dbReference>
<organism evidence="12 13">
    <name type="scientific">Paenarthrobacter ilicis</name>
    <dbReference type="NCBI Taxonomy" id="43665"/>
    <lineage>
        <taxon>Bacteria</taxon>
        <taxon>Bacillati</taxon>
        <taxon>Actinomycetota</taxon>
        <taxon>Actinomycetes</taxon>
        <taxon>Micrococcales</taxon>
        <taxon>Micrococcaceae</taxon>
        <taxon>Paenarthrobacter</taxon>
    </lineage>
</organism>
<evidence type="ECO:0000256" key="8">
    <source>
        <dbReference type="ARBA" id="ARBA00023239"/>
    </source>
</evidence>
<evidence type="ECO:0000256" key="7">
    <source>
        <dbReference type="ARBA" id="ARBA00023211"/>
    </source>
</evidence>
<comment type="cofactor">
    <cofactor evidence="9">
        <name>Mn(2+)</name>
        <dbReference type="ChEBI" id="CHEBI:29035"/>
    </cofactor>
    <text evidence="9">Binds 1 Mn(2+) ion per subunit.</text>
</comment>
<evidence type="ECO:0000313" key="12">
    <source>
        <dbReference type="EMBL" id="NIJ01243.1"/>
    </source>
</evidence>
<dbReference type="NCBIfam" id="NF003253">
    <property type="entry name" value="PRK04210.1"/>
    <property type="match status" value="1"/>
</dbReference>
<keyword evidence="13" id="KW-1185">Reference proteome</keyword>
<evidence type="ECO:0000256" key="4">
    <source>
        <dbReference type="ARBA" id="ARBA00022741"/>
    </source>
</evidence>
<comment type="similarity">
    <text evidence="1 9">Belongs to the phosphoenolpyruvate carboxykinase [GTP] family.</text>
</comment>
<comment type="caution">
    <text evidence="12">The sequence shown here is derived from an EMBL/GenBank/DDBJ whole genome shotgun (WGS) entry which is preliminary data.</text>
</comment>
<dbReference type="PIRSF" id="PIRSF001348">
    <property type="entry name" value="PEP_carboxykinase_GTP"/>
    <property type="match status" value="1"/>
</dbReference>
<feature type="binding site" evidence="9">
    <location>
        <position position="273"/>
    </location>
    <ligand>
        <name>substrate</name>
    </ligand>
</feature>
<accession>A0ABX0TFE8</accession>
<dbReference type="InterPro" id="IPR018091">
    <property type="entry name" value="PEP_carboxykin_GTP_CS"/>
</dbReference>
<comment type="catalytic activity">
    <reaction evidence="9">
        <text>oxaloacetate + GTP = phosphoenolpyruvate + GDP + CO2</text>
        <dbReference type="Rhea" id="RHEA:10388"/>
        <dbReference type="ChEBI" id="CHEBI:16452"/>
        <dbReference type="ChEBI" id="CHEBI:16526"/>
        <dbReference type="ChEBI" id="CHEBI:37565"/>
        <dbReference type="ChEBI" id="CHEBI:58189"/>
        <dbReference type="ChEBI" id="CHEBI:58702"/>
        <dbReference type="EC" id="4.1.1.32"/>
    </reaction>
</comment>
<evidence type="ECO:0000256" key="5">
    <source>
        <dbReference type="ARBA" id="ARBA00022793"/>
    </source>
</evidence>
<feature type="binding site" evidence="9">
    <location>
        <begin position="520"/>
        <end position="523"/>
    </location>
    <ligand>
        <name>GTP</name>
        <dbReference type="ChEBI" id="CHEBI:37565"/>
    </ligand>
</feature>
<feature type="binding site" evidence="9">
    <location>
        <position position="231"/>
    </location>
    <ligand>
        <name>Mn(2+)</name>
        <dbReference type="ChEBI" id="CHEBI:29035"/>
    </ligand>
</feature>